<keyword evidence="2" id="KW-1185">Reference proteome</keyword>
<feature type="non-terminal residue" evidence="1">
    <location>
        <position position="1"/>
    </location>
</feature>
<dbReference type="EMBL" id="KV417833">
    <property type="protein sequence ID" value="KZP05530.1"/>
    <property type="molecule type" value="Genomic_DNA"/>
</dbReference>
<accession>A0A167VZC8</accession>
<evidence type="ECO:0000313" key="1">
    <source>
        <dbReference type="EMBL" id="KZP05530.1"/>
    </source>
</evidence>
<dbReference type="AlphaFoldDB" id="A0A167VZC8"/>
<dbReference type="OrthoDB" id="3247165at2759"/>
<organism evidence="1 2">
    <name type="scientific">Athelia psychrophila</name>
    <dbReference type="NCBI Taxonomy" id="1759441"/>
    <lineage>
        <taxon>Eukaryota</taxon>
        <taxon>Fungi</taxon>
        <taxon>Dikarya</taxon>
        <taxon>Basidiomycota</taxon>
        <taxon>Agaricomycotina</taxon>
        <taxon>Agaricomycetes</taxon>
        <taxon>Agaricomycetidae</taxon>
        <taxon>Atheliales</taxon>
        <taxon>Atheliaceae</taxon>
        <taxon>Athelia</taxon>
    </lineage>
</organism>
<name>A0A167VZC8_9AGAM</name>
<feature type="non-terminal residue" evidence="1">
    <location>
        <position position="184"/>
    </location>
</feature>
<reference evidence="1 2" key="1">
    <citation type="journal article" date="2016" name="Mol. Biol. Evol.">
        <title>Comparative Genomics of Early-Diverging Mushroom-Forming Fungi Provides Insights into the Origins of Lignocellulose Decay Capabilities.</title>
        <authorList>
            <person name="Nagy L.G."/>
            <person name="Riley R."/>
            <person name="Tritt A."/>
            <person name="Adam C."/>
            <person name="Daum C."/>
            <person name="Floudas D."/>
            <person name="Sun H."/>
            <person name="Yadav J.S."/>
            <person name="Pangilinan J."/>
            <person name="Larsson K.H."/>
            <person name="Matsuura K."/>
            <person name="Barry K."/>
            <person name="Labutti K."/>
            <person name="Kuo R."/>
            <person name="Ohm R.A."/>
            <person name="Bhattacharya S.S."/>
            <person name="Shirouzu T."/>
            <person name="Yoshinaga Y."/>
            <person name="Martin F.M."/>
            <person name="Grigoriev I.V."/>
            <person name="Hibbett D.S."/>
        </authorList>
    </citation>
    <scope>NUCLEOTIDE SEQUENCE [LARGE SCALE GENOMIC DNA]</scope>
    <source>
        <strain evidence="1 2">CBS 109695</strain>
    </source>
</reference>
<dbReference type="Proteomes" id="UP000076532">
    <property type="component" value="Unassembled WGS sequence"/>
</dbReference>
<proteinExistence type="predicted"/>
<sequence length="184" mass="21139">WVHQEYRELEILSEITRLRHEGQLPDHINGHHRNTLIRQYQLWKGLNIAPKSIHPAITWSSQSPMKLLSHVEDDEWVIIKTDSKNKPVTQAKACEALINRMCVPALGSTAVAISPTIKRKADDVELDGPCKRMKTNVSDDNTFPTGFKQDNMNFSCAYDVIFTILYGLWKARQPVWVKSFNKLN</sequence>
<evidence type="ECO:0000313" key="2">
    <source>
        <dbReference type="Proteomes" id="UP000076532"/>
    </source>
</evidence>
<gene>
    <name evidence="1" type="ORF">FIBSPDRAFT_673373</name>
</gene>
<protein>
    <submittedName>
        <fullName evidence="1">Uncharacterized protein</fullName>
    </submittedName>
</protein>